<dbReference type="GO" id="GO:0043164">
    <property type="term" value="P:Gram-negative-bacterium-type cell wall biogenesis"/>
    <property type="evidence" value="ECO:0007669"/>
    <property type="project" value="TreeGrafter"/>
</dbReference>
<evidence type="ECO:0000259" key="2">
    <source>
        <dbReference type="Pfam" id="PF02698"/>
    </source>
</evidence>
<reference evidence="3 4" key="1">
    <citation type="submission" date="2016-10" db="EMBL/GenBank/DDBJ databases">
        <authorList>
            <person name="de Groot N.N."/>
        </authorList>
    </citation>
    <scope>NUCLEOTIDE SEQUENCE [LARGE SCALE GENOMIC DNA]</scope>
    <source>
        <strain evidence="3 4">IPL20</strain>
    </source>
</reference>
<keyword evidence="4" id="KW-1185">Reference proteome</keyword>
<name>A0A1I7N3Q5_9HYPH</name>
<organism evidence="3 4">
    <name type="scientific">Devosia crocina</name>
    <dbReference type="NCBI Taxonomy" id="429728"/>
    <lineage>
        <taxon>Bacteria</taxon>
        <taxon>Pseudomonadati</taxon>
        <taxon>Pseudomonadota</taxon>
        <taxon>Alphaproteobacteria</taxon>
        <taxon>Hyphomicrobiales</taxon>
        <taxon>Devosiaceae</taxon>
        <taxon>Devosia</taxon>
    </lineage>
</organism>
<dbReference type="InterPro" id="IPR014729">
    <property type="entry name" value="Rossmann-like_a/b/a_fold"/>
</dbReference>
<evidence type="ECO:0000256" key="1">
    <source>
        <dbReference type="SAM" id="Phobius"/>
    </source>
</evidence>
<dbReference type="GO" id="GO:0005886">
    <property type="term" value="C:plasma membrane"/>
    <property type="evidence" value="ECO:0007669"/>
    <property type="project" value="TreeGrafter"/>
</dbReference>
<dbReference type="CDD" id="cd06259">
    <property type="entry name" value="YdcF-like"/>
    <property type="match status" value="1"/>
</dbReference>
<evidence type="ECO:0000313" key="3">
    <source>
        <dbReference type="EMBL" id="SFV29282.1"/>
    </source>
</evidence>
<dbReference type="AlphaFoldDB" id="A0A1I7N3Q5"/>
<dbReference type="InterPro" id="IPR051599">
    <property type="entry name" value="Cell_Envelope_Assoc"/>
</dbReference>
<dbReference type="InterPro" id="IPR003848">
    <property type="entry name" value="DUF218"/>
</dbReference>
<dbReference type="Proteomes" id="UP000199074">
    <property type="component" value="Unassembled WGS sequence"/>
</dbReference>
<gene>
    <name evidence="3" type="ORF">SAMN05216456_0716</name>
</gene>
<proteinExistence type="predicted"/>
<dbReference type="RefSeq" id="WP_092421014.1">
    <property type="nucleotide sequence ID" value="NZ_FPCK01000001.1"/>
</dbReference>
<dbReference type="OrthoDB" id="9809813at2"/>
<feature type="transmembrane region" description="Helical" evidence="1">
    <location>
        <begin position="39"/>
        <end position="62"/>
    </location>
</feature>
<dbReference type="Gene3D" id="3.40.50.620">
    <property type="entry name" value="HUPs"/>
    <property type="match status" value="1"/>
</dbReference>
<feature type="domain" description="DUF218" evidence="2">
    <location>
        <begin position="80"/>
        <end position="247"/>
    </location>
</feature>
<keyword evidence="1" id="KW-0472">Membrane</keyword>
<dbReference type="GO" id="GO:0000270">
    <property type="term" value="P:peptidoglycan metabolic process"/>
    <property type="evidence" value="ECO:0007669"/>
    <property type="project" value="TreeGrafter"/>
</dbReference>
<keyword evidence="1" id="KW-1133">Transmembrane helix</keyword>
<dbReference type="PANTHER" id="PTHR30336">
    <property type="entry name" value="INNER MEMBRANE PROTEIN, PROBABLE PERMEASE"/>
    <property type="match status" value="1"/>
</dbReference>
<dbReference type="EMBL" id="FPCK01000001">
    <property type="protein sequence ID" value="SFV29282.1"/>
    <property type="molecule type" value="Genomic_DNA"/>
</dbReference>
<dbReference type="PANTHER" id="PTHR30336:SF4">
    <property type="entry name" value="ENVELOPE BIOGENESIS FACTOR ELYC"/>
    <property type="match status" value="1"/>
</dbReference>
<dbReference type="Pfam" id="PF02698">
    <property type="entry name" value="DUF218"/>
    <property type="match status" value="1"/>
</dbReference>
<protein>
    <submittedName>
        <fullName evidence="3">Uncharacterized SAM-binding protein YcdF, DUF218 family</fullName>
    </submittedName>
</protein>
<keyword evidence="1" id="KW-0812">Transmembrane</keyword>
<accession>A0A1I7N3Q5</accession>
<sequence>MFFTASKLFWLLAQPVSLVMLLMLVAGLLAIVRRRRLSIAALILAVGIQGLTAFTNLGFIIIQPLEDRFAVPTPAPETVDAIIMLGGATMARPSTARGITELNDAGDRLVTTLWLANRYPEARIFLSGGAGSMFEDGEPEAVTAKRFFIDHGIAADRLVLENASRNTEENVAYTQTLLEPNMAGRLLLVTSAFHMPRSVGIFRQAGIEVTPWPTDYRSPGPQVIGFDFANPVHNLNVSTVAVREWIGLLAYNLTGRTTELLPGPK</sequence>
<evidence type="ECO:0000313" key="4">
    <source>
        <dbReference type="Proteomes" id="UP000199074"/>
    </source>
</evidence>
<dbReference type="STRING" id="429728.SAMN05216456_0716"/>
<feature type="transmembrane region" description="Helical" evidence="1">
    <location>
        <begin position="12"/>
        <end position="32"/>
    </location>
</feature>